<evidence type="ECO:0000313" key="2">
    <source>
        <dbReference type="Proteomes" id="UP000049983"/>
    </source>
</evidence>
<sequence>MQVKSTTILFHFLKAHFNTCWRSHVMQKKTRHNVARFFWMWAWFARMAVVEDQAFCCISMSFSMATMTMP</sequence>
<organism evidence="1 2">
    <name type="scientific">Roseibium album</name>
    <dbReference type="NCBI Taxonomy" id="311410"/>
    <lineage>
        <taxon>Bacteria</taxon>
        <taxon>Pseudomonadati</taxon>
        <taxon>Pseudomonadota</taxon>
        <taxon>Alphaproteobacteria</taxon>
        <taxon>Hyphomicrobiales</taxon>
        <taxon>Stappiaceae</taxon>
        <taxon>Roseibium</taxon>
    </lineage>
</organism>
<dbReference type="STRING" id="311410.LA5095_01482"/>
<protein>
    <submittedName>
        <fullName evidence="1">Uncharacterized protein</fullName>
    </submittedName>
</protein>
<accession>A0A0M7A372</accession>
<keyword evidence="2" id="KW-1185">Reference proteome</keyword>
<reference evidence="2" key="1">
    <citation type="submission" date="2015-07" db="EMBL/GenBank/DDBJ databases">
        <authorList>
            <person name="Rodrigo-Torres Lidia"/>
            <person name="Arahal R.David."/>
        </authorList>
    </citation>
    <scope>NUCLEOTIDE SEQUENCE [LARGE SCALE GENOMIC DNA]</scope>
    <source>
        <strain evidence="2">CECT 5096</strain>
    </source>
</reference>
<gene>
    <name evidence="1" type="ORF">LA5096_02737</name>
</gene>
<name>A0A0M7A372_9HYPH</name>
<evidence type="ECO:0000313" key="1">
    <source>
        <dbReference type="EMBL" id="CTQ70979.1"/>
    </source>
</evidence>
<proteinExistence type="predicted"/>
<dbReference type="Proteomes" id="UP000049983">
    <property type="component" value="Unassembled WGS sequence"/>
</dbReference>
<dbReference type="AlphaFoldDB" id="A0A0M7A372"/>
<dbReference type="EMBL" id="CXWC01000010">
    <property type="protein sequence ID" value="CTQ70979.1"/>
    <property type="molecule type" value="Genomic_DNA"/>
</dbReference>